<gene>
    <name evidence="8" type="ORF">ACFORO_12590</name>
</gene>
<comment type="catalytic activity">
    <reaction evidence="1">
        <text>a 1,2-diacyl-sn-glycero-3-phosphocholine + H2O = a 1,2-diacyl-sn-glycero-3-phosphate + choline + H(+)</text>
        <dbReference type="Rhea" id="RHEA:14445"/>
        <dbReference type="ChEBI" id="CHEBI:15354"/>
        <dbReference type="ChEBI" id="CHEBI:15377"/>
        <dbReference type="ChEBI" id="CHEBI:15378"/>
        <dbReference type="ChEBI" id="CHEBI:57643"/>
        <dbReference type="ChEBI" id="CHEBI:58608"/>
        <dbReference type="EC" id="3.1.4.4"/>
    </reaction>
</comment>
<evidence type="ECO:0000256" key="5">
    <source>
        <dbReference type="ARBA" id="ARBA00022963"/>
    </source>
</evidence>
<comment type="caution">
    <text evidence="8">The sequence shown here is derived from an EMBL/GenBank/DDBJ whole genome shotgun (WGS) entry which is preliminary data.</text>
</comment>
<sequence length="179" mass="19177">MALTDLSVLDKHKRGGFAPGYPSDARTFYSPVDDVHSVLVDLARSATTSLVVAIYGFDDDELAEVLHQKLDDEHCFVQLTLDSSQAGGVHEKALLAKDPFPANTVAVGRSERGAIMHMKLLIVDGVDLVTGSTNWSTGGETKQDNQLTVTRNPLLAAEARARVDAIHHNMLAKAKGAAS</sequence>
<name>A0ABV7QCE3_9PSEU</name>
<reference evidence="9" key="1">
    <citation type="journal article" date="2019" name="Int. J. Syst. Evol. Microbiol.">
        <title>The Global Catalogue of Microorganisms (GCM) 10K type strain sequencing project: providing services to taxonomists for standard genome sequencing and annotation.</title>
        <authorList>
            <consortium name="The Broad Institute Genomics Platform"/>
            <consortium name="The Broad Institute Genome Sequencing Center for Infectious Disease"/>
            <person name="Wu L."/>
            <person name="Ma J."/>
        </authorList>
    </citation>
    <scope>NUCLEOTIDE SEQUENCE [LARGE SCALE GENOMIC DNA]</scope>
    <source>
        <strain evidence="9">CGMCC 4.7682</strain>
    </source>
</reference>
<proteinExistence type="inferred from homology"/>
<dbReference type="RefSeq" id="WP_377869961.1">
    <property type="nucleotide sequence ID" value="NZ_JBHMAY010000017.1"/>
</dbReference>
<evidence type="ECO:0000256" key="6">
    <source>
        <dbReference type="ARBA" id="ARBA00023098"/>
    </source>
</evidence>
<keyword evidence="4" id="KW-0378">Hydrolase</keyword>
<dbReference type="SUPFAM" id="SSF56024">
    <property type="entry name" value="Phospholipase D/nuclease"/>
    <property type="match status" value="1"/>
</dbReference>
<evidence type="ECO:0000256" key="1">
    <source>
        <dbReference type="ARBA" id="ARBA00000798"/>
    </source>
</evidence>
<dbReference type="PANTHER" id="PTHR43856:SF1">
    <property type="entry name" value="MITOCHONDRIAL CARDIOLIPIN HYDROLASE"/>
    <property type="match status" value="1"/>
</dbReference>
<evidence type="ECO:0000259" key="7">
    <source>
        <dbReference type="PROSITE" id="PS50035"/>
    </source>
</evidence>
<dbReference type="InterPro" id="IPR051406">
    <property type="entry name" value="PLD_domain"/>
</dbReference>
<dbReference type="Pfam" id="PF13091">
    <property type="entry name" value="PLDc_2"/>
    <property type="match status" value="1"/>
</dbReference>
<protein>
    <recommendedName>
        <fullName evidence="3">phospholipase D</fullName>
        <ecNumber evidence="3">3.1.4.4</ecNumber>
    </recommendedName>
</protein>
<dbReference type="InterPro" id="IPR001736">
    <property type="entry name" value="PLipase_D/transphosphatidylase"/>
</dbReference>
<dbReference type="Proteomes" id="UP001595764">
    <property type="component" value="Unassembled WGS sequence"/>
</dbReference>
<keyword evidence="5" id="KW-0442">Lipid degradation</keyword>
<accession>A0ABV7QCE3</accession>
<keyword evidence="6" id="KW-0443">Lipid metabolism</keyword>
<dbReference type="EC" id="3.1.4.4" evidence="3"/>
<evidence type="ECO:0000256" key="2">
    <source>
        <dbReference type="ARBA" id="ARBA00008664"/>
    </source>
</evidence>
<dbReference type="PROSITE" id="PS50035">
    <property type="entry name" value="PLD"/>
    <property type="match status" value="1"/>
</dbReference>
<evidence type="ECO:0000313" key="9">
    <source>
        <dbReference type="Proteomes" id="UP001595764"/>
    </source>
</evidence>
<keyword evidence="9" id="KW-1185">Reference proteome</keyword>
<dbReference type="InterPro" id="IPR025202">
    <property type="entry name" value="PLD-like_dom"/>
</dbReference>
<dbReference type="EMBL" id="JBHRWI010000016">
    <property type="protein sequence ID" value="MFC3511006.1"/>
    <property type="molecule type" value="Genomic_DNA"/>
</dbReference>
<dbReference type="Gene3D" id="3.30.870.10">
    <property type="entry name" value="Endonuclease Chain A"/>
    <property type="match status" value="1"/>
</dbReference>
<evidence type="ECO:0000256" key="3">
    <source>
        <dbReference type="ARBA" id="ARBA00012027"/>
    </source>
</evidence>
<organism evidence="8 9">
    <name type="scientific">Amycolatopsis halotolerans</name>
    <dbReference type="NCBI Taxonomy" id="330083"/>
    <lineage>
        <taxon>Bacteria</taxon>
        <taxon>Bacillati</taxon>
        <taxon>Actinomycetota</taxon>
        <taxon>Actinomycetes</taxon>
        <taxon>Pseudonocardiales</taxon>
        <taxon>Pseudonocardiaceae</taxon>
        <taxon>Amycolatopsis</taxon>
    </lineage>
</organism>
<feature type="domain" description="PLD phosphodiesterase" evidence="7">
    <location>
        <begin position="112"/>
        <end position="139"/>
    </location>
</feature>
<comment type="similarity">
    <text evidence="2">Belongs to the phospholipase D family.</text>
</comment>
<evidence type="ECO:0000256" key="4">
    <source>
        <dbReference type="ARBA" id="ARBA00022801"/>
    </source>
</evidence>
<evidence type="ECO:0000313" key="8">
    <source>
        <dbReference type="EMBL" id="MFC3511006.1"/>
    </source>
</evidence>
<dbReference type="PANTHER" id="PTHR43856">
    <property type="entry name" value="CARDIOLIPIN HYDROLASE"/>
    <property type="match status" value="1"/>
</dbReference>